<reference evidence="1 2" key="1">
    <citation type="journal article" date="2022" name="Genome Biol. Evol.">
        <title>The Spruce Budworm Genome: Reconstructing the Evolutionary History of Antifreeze Proteins.</title>
        <authorList>
            <person name="Beliveau C."/>
            <person name="Gagne P."/>
            <person name="Picq S."/>
            <person name="Vernygora O."/>
            <person name="Keeling C.I."/>
            <person name="Pinkney K."/>
            <person name="Doucet D."/>
            <person name="Wen F."/>
            <person name="Johnston J.S."/>
            <person name="Maaroufi H."/>
            <person name="Boyle B."/>
            <person name="Laroche J."/>
            <person name="Dewar K."/>
            <person name="Juretic N."/>
            <person name="Blackburn G."/>
            <person name="Nisole A."/>
            <person name="Brunet B."/>
            <person name="Brandao M."/>
            <person name="Lumley L."/>
            <person name="Duan J."/>
            <person name="Quan G."/>
            <person name="Lucarotti C.J."/>
            <person name="Roe A.D."/>
            <person name="Sperling F.A.H."/>
            <person name="Levesque R.C."/>
            <person name="Cusson M."/>
        </authorList>
    </citation>
    <scope>NUCLEOTIDE SEQUENCE [LARGE SCALE GENOMIC DNA]</scope>
    <source>
        <strain evidence="1">Glfc:IPQL:Cfum</strain>
    </source>
</reference>
<accession>A0ACC0JDM8</accession>
<dbReference type="Proteomes" id="UP001064048">
    <property type="component" value="Chromosome 10"/>
</dbReference>
<protein>
    <submittedName>
        <fullName evidence="1">Uncharacterized protein</fullName>
    </submittedName>
</protein>
<keyword evidence="2" id="KW-1185">Reference proteome</keyword>
<comment type="caution">
    <text evidence="1">The sequence shown here is derived from an EMBL/GenBank/DDBJ whole genome shotgun (WGS) entry which is preliminary data.</text>
</comment>
<organism evidence="1 2">
    <name type="scientific">Choristoneura fumiferana</name>
    <name type="common">Spruce budworm moth</name>
    <name type="synonym">Archips fumiferana</name>
    <dbReference type="NCBI Taxonomy" id="7141"/>
    <lineage>
        <taxon>Eukaryota</taxon>
        <taxon>Metazoa</taxon>
        <taxon>Ecdysozoa</taxon>
        <taxon>Arthropoda</taxon>
        <taxon>Hexapoda</taxon>
        <taxon>Insecta</taxon>
        <taxon>Pterygota</taxon>
        <taxon>Neoptera</taxon>
        <taxon>Endopterygota</taxon>
        <taxon>Lepidoptera</taxon>
        <taxon>Glossata</taxon>
        <taxon>Ditrysia</taxon>
        <taxon>Tortricoidea</taxon>
        <taxon>Tortricidae</taxon>
        <taxon>Tortricinae</taxon>
        <taxon>Choristoneura</taxon>
    </lineage>
</organism>
<evidence type="ECO:0000313" key="2">
    <source>
        <dbReference type="Proteomes" id="UP001064048"/>
    </source>
</evidence>
<name>A0ACC0JDM8_CHOFU</name>
<sequence length="105" mass="12167">MYMLFYLTMKLLHGERPRWYAWCYLGGAVLCWAPALYFFMSGSTDWSTTPALSRHLNHECKVLEFYDSHDLWHLVSAAALYLSFGAMMTWDDGLSAVRRADIAVF</sequence>
<gene>
    <name evidence="1" type="ORF">MSG28_006046</name>
</gene>
<proteinExistence type="predicted"/>
<dbReference type="EMBL" id="CM046110">
    <property type="protein sequence ID" value="KAI8422130.1"/>
    <property type="molecule type" value="Genomic_DNA"/>
</dbReference>
<evidence type="ECO:0000313" key="1">
    <source>
        <dbReference type="EMBL" id="KAI8422130.1"/>
    </source>
</evidence>